<dbReference type="PROSITE" id="PS50137">
    <property type="entry name" value="DS_RBD"/>
    <property type="match status" value="1"/>
</dbReference>
<evidence type="ECO:0000256" key="13">
    <source>
        <dbReference type="ARBA" id="ARBA00022842"/>
    </source>
</evidence>
<evidence type="ECO:0000256" key="14">
    <source>
        <dbReference type="ARBA" id="ARBA00022884"/>
    </source>
</evidence>
<dbReference type="PROSITE" id="PS00517">
    <property type="entry name" value="RNASE_3_1"/>
    <property type="match status" value="1"/>
</dbReference>
<evidence type="ECO:0000256" key="15">
    <source>
        <dbReference type="HAMAP-Rule" id="MF_00104"/>
    </source>
</evidence>
<dbReference type="InterPro" id="IPR036389">
    <property type="entry name" value="RNase_III_sf"/>
</dbReference>
<keyword evidence="11 15" id="KW-0255">Endonuclease</keyword>
<evidence type="ECO:0000313" key="19">
    <source>
        <dbReference type="Proteomes" id="UP000177042"/>
    </source>
</evidence>
<dbReference type="GO" id="GO:0003725">
    <property type="term" value="F:double-stranded RNA binding"/>
    <property type="evidence" value="ECO:0007669"/>
    <property type="project" value="TreeGrafter"/>
</dbReference>
<dbReference type="SUPFAM" id="SSF69065">
    <property type="entry name" value="RNase III domain-like"/>
    <property type="match status" value="1"/>
</dbReference>
<dbReference type="EC" id="3.1.26.3" evidence="15"/>
<feature type="active site" evidence="15">
    <location>
        <position position="51"/>
    </location>
</feature>
<sequence>MQKDEFAPLLSKLDLTFQNPKILQQAFYHRSYLNEVRLNIESNERLEFLGDSVLSLVISRYLYVSRREDSEGELTNLRAYIVRTKSLAKAAQKLELGKYLQLSKGEEMGGGRNNPQLLANTYEALLGAVFLDQGIDKAEQVISQTLMSLFEKEIKSGPPKDAKSNLQEIVQEKFKQSPKYKILETKGPDHAKQFIVAVLIQEKEYGRGVGNSKQVAEEEAASEALEKLSS</sequence>
<feature type="binding site" evidence="15">
    <location>
        <position position="47"/>
    </location>
    <ligand>
        <name>Mg(2+)</name>
        <dbReference type="ChEBI" id="CHEBI:18420"/>
    </ligand>
</feature>
<dbReference type="Pfam" id="PF14622">
    <property type="entry name" value="Ribonucleas_3_3"/>
    <property type="match status" value="1"/>
</dbReference>
<proteinExistence type="inferred from homology"/>
<dbReference type="FunFam" id="1.10.1520.10:FF:000001">
    <property type="entry name" value="Ribonuclease 3"/>
    <property type="match status" value="1"/>
</dbReference>
<evidence type="ECO:0000256" key="6">
    <source>
        <dbReference type="ARBA" id="ARBA00022552"/>
    </source>
</evidence>
<evidence type="ECO:0000256" key="10">
    <source>
        <dbReference type="ARBA" id="ARBA00022723"/>
    </source>
</evidence>
<keyword evidence="5 15" id="KW-0963">Cytoplasm</keyword>
<dbReference type="GO" id="GO:0010468">
    <property type="term" value="P:regulation of gene expression"/>
    <property type="evidence" value="ECO:0007669"/>
    <property type="project" value="TreeGrafter"/>
</dbReference>
<evidence type="ECO:0000259" key="17">
    <source>
        <dbReference type="PROSITE" id="PS50142"/>
    </source>
</evidence>
<protein>
    <recommendedName>
        <fullName evidence="15">Ribonuclease 3</fullName>
        <ecNumber evidence="15">3.1.26.3</ecNumber>
    </recommendedName>
    <alternativeName>
        <fullName evidence="15">Ribonuclease III</fullName>
        <shortName evidence="15">RNase III</shortName>
    </alternativeName>
</protein>
<evidence type="ECO:0000256" key="5">
    <source>
        <dbReference type="ARBA" id="ARBA00022490"/>
    </source>
</evidence>
<evidence type="ECO:0000256" key="8">
    <source>
        <dbReference type="ARBA" id="ARBA00022694"/>
    </source>
</evidence>
<evidence type="ECO:0000256" key="1">
    <source>
        <dbReference type="ARBA" id="ARBA00000109"/>
    </source>
</evidence>
<keyword evidence="12 15" id="KW-0378">Hydrolase</keyword>
<dbReference type="FunFam" id="3.30.160.20:FF:000003">
    <property type="entry name" value="Ribonuclease 3"/>
    <property type="match status" value="1"/>
</dbReference>
<evidence type="ECO:0000256" key="11">
    <source>
        <dbReference type="ARBA" id="ARBA00022759"/>
    </source>
</evidence>
<keyword evidence="8 15" id="KW-0819">tRNA processing</keyword>
<dbReference type="GO" id="GO:0008033">
    <property type="term" value="P:tRNA processing"/>
    <property type="evidence" value="ECO:0007669"/>
    <property type="project" value="UniProtKB-KW"/>
</dbReference>
<comment type="catalytic activity">
    <reaction evidence="1 15">
        <text>Endonucleolytic cleavage to 5'-phosphomonoester.</text>
        <dbReference type="EC" id="3.1.26.3"/>
    </reaction>
</comment>
<dbReference type="AlphaFoldDB" id="A0A1F5JA61"/>
<evidence type="ECO:0000256" key="4">
    <source>
        <dbReference type="ARBA" id="ARBA00011738"/>
    </source>
</evidence>
<dbReference type="EMBL" id="MFCX01000024">
    <property type="protein sequence ID" value="OGE25515.1"/>
    <property type="molecule type" value="Genomic_DNA"/>
</dbReference>
<dbReference type="GO" id="GO:0006397">
    <property type="term" value="P:mRNA processing"/>
    <property type="evidence" value="ECO:0007669"/>
    <property type="project" value="UniProtKB-UniRule"/>
</dbReference>
<dbReference type="InterPro" id="IPR011907">
    <property type="entry name" value="RNase_III"/>
</dbReference>
<dbReference type="GO" id="GO:0019843">
    <property type="term" value="F:rRNA binding"/>
    <property type="evidence" value="ECO:0007669"/>
    <property type="project" value="UniProtKB-KW"/>
</dbReference>
<dbReference type="GO" id="GO:0006364">
    <property type="term" value="P:rRNA processing"/>
    <property type="evidence" value="ECO:0007669"/>
    <property type="project" value="UniProtKB-UniRule"/>
</dbReference>
<keyword evidence="14 15" id="KW-0694">RNA-binding</keyword>
<feature type="binding site" evidence="15">
    <location>
        <position position="120"/>
    </location>
    <ligand>
        <name>Mg(2+)</name>
        <dbReference type="ChEBI" id="CHEBI:18420"/>
    </ligand>
</feature>
<evidence type="ECO:0000259" key="16">
    <source>
        <dbReference type="PROSITE" id="PS50137"/>
    </source>
</evidence>
<name>A0A1F5JA61_9BACT</name>
<feature type="active site" evidence="15">
    <location>
        <position position="123"/>
    </location>
</feature>
<dbReference type="PROSITE" id="PS50142">
    <property type="entry name" value="RNASE_3_2"/>
    <property type="match status" value="1"/>
</dbReference>
<dbReference type="CDD" id="cd00593">
    <property type="entry name" value="RIBOc"/>
    <property type="match status" value="1"/>
</dbReference>
<comment type="subcellular location">
    <subcellularLocation>
        <location evidence="2 15">Cytoplasm</location>
    </subcellularLocation>
</comment>
<evidence type="ECO:0000313" key="18">
    <source>
        <dbReference type="EMBL" id="OGE25515.1"/>
    </source>
</evidence>
<dbReference type="GO" id="GO:0042802">
    <property type="term" value="F:identical protein binding"/>
    <property type="evidence" value="ECO:0007669"/>
    <property type="project" value="UniProtKB-ARBA"/>
</dbReference>
<dbReference type="SMART" id="SM00535">
    <property type="entry name" value="RIBOc"/>
    <property type="match status" value="1"/>
</dbReference>
<dbReference type="GO" id="GO:0046872">
    <property type="term" value="F:metal ion binding"/>
    <property type="evidence" value="ECO:0007669"/>
    <property type="project" value="UniProtKB-KW"/>
</dbReference>
<evidence type="ECO:0000256" key="2">
    <source>
        <dbReference type="ARBA" id="ARBA00004496"/>
    </source>
</evidence>
<dbReference type="InterPro" id="IPR014720">
    <property type="entry name" value="dsRBD_dom"/>
</dbReference>
<dbReference type="SMART" id="SM00358">
    <property type="entry name" value="DSRM"/>
    <property type="match status" value="1"/>
</dbReference>
<keyword evidence="13 15" id="KW-0460">Magnesium</keyword>
<dbReference type="InterPro" id="IPR000999">
    <property type="entry name" value="RNase_III_dom"/>
</dbReference>
<comment type="subunit">
    <text evidence="4 15">Homodimer.</text>
</comment>
<dbReference type="Pfam" id="PF00035">
    <property type="entry name" value="dsrm"/>
    <property type="match status" value="1"/>
</dbReference>
<comment type="similarity">
    <text evidence="3">Belongs to the ribonuclease III family.</text>
</comment>
<feature type="binding site" evidence="15">
    <location>
        <position position="123"/>
    </location>
    <ligand>
        <name>Mg(2+)</name>
        <dbReference type="ChEBI" id="CHEBI:18420"/>
    </ligand>
</feature>
<dbReference type="PANTHER" id="PTHR11207:SF0">
    <property type="entry name" value="RIBONUCLEASE 3"/>
    <property type="match status" value="1"/>
</dbReference>
<dbReference type="CDD" id="cd10845">
    <property type="entry name" value="DSRM_RNAse_III_family"/>
    <property type="match status" value="1"/>
</dbReference>
<dbReference type="Gene3D" id="3.30.160.20">
    <property type="match status" value="1"/>
</dbReference>
<dbReference type="GO" id="GO:0005737">
    <property type="term" value="C:cytoplasm"/>
    <property type="evidence" value="ECO:0007669"/>
    <property type="project" value="UniProtKB-SubCell"/>
</dbReference>
<feature type="domain" description="DRBM" evidence="16">
    <location>
        <begin position="161"/>
        <end position="230"/>
    </location>
</feature>
<dbReference type="Gene3D" id="1.10.1520.10">
    <property type="entry name" value="Ribonuclease III domain"/>
    <property type="match status" value="1"/>
</dbReference>
<dbReference type="SUPFAM" id="SSF54768">
    <property type="entry name" value="dsRNA-binding domain-like"/>
    <property type="match status" value="1"/>
</dbReference>
<comment type="caution">
    <text evidence="18">The sequence shown here is derived from an EMBL/GenBank/DDBJ whole genome shotgun (WGS) entry which is preliminary data.</text>
</comment>
<comment type="function">
    <text evidence="15">Digests double-stranded RNA. Involved in the processing of primary rRNA transcript to yield the immediate precursors to the large and small rRNAs (23S and 16S). Processes some mRNAs, and tRNAs when they are encoded in the rRNA operon. Processes pre-crRNA and tracrRNA of type II CRISPR loci if present in the organism.</text>
</comment>
<keyword evidence="9 15" id="KW-0540">Nuclease</keyword>
<dbReference type="PANTHER" id="PTHR11207">
    <property type="entry name" value="RIBONUCLEASE III"/>
    <property type="match status" value="1"/>
</dbReference>
<keyword evidence="6 15" id="KW-0698">rRNA processing</keyword>
<comment type="cofactor">
    <cofactor evidence="15">
        <name>Mg(2+)</name>
        <dbReference type="ChEBI" id="CHEBI:18420"/>
    </cofactor>
</comment>
<dbReference type="GO" id="GO:0004525">
    <property type="term" value="F:ribonuclease III activity"/>
    <property type="evidence" value="ECO:0007669"/>
    <property type="project" value="UniProtKB-UniRule"/>
</dbReference>
<reference evidence="18 19" key="1">
    <citation type="journal article" date="2016" name="Nat. Commun.">
        <title>Thousands of microbial genomes shed light on interconnected biogeochemical processes in an aquifer system.</title>
        <authorList>
            <person name="Anantharaman K."/>
            <person name="Brown C.T."/>
            <person name="Hug L.A."/>
            <person name="Sharon I."/>
            <person name="Castelle C.J."/>
            <person name="Probst A.J."/>
            <person name="Thomas B.C."/>
            <person name="Singh A."/>
            <person name="Wilkins M.J."/>
            <person name="Karaoz U."/>
            <person name="Brodie E.L."/>
            <person name="Williams K.H."/>
            <person name="Hubbard S.S."/>
            <person name="Banfield J.F."/>
        </authorList>
    </citation>
    <scope>NUCLEOTIDE SEQUENCE [LARGE SCALE GENOMIC DNA]</scope>
</reference>
<keyword evidence="15" id="KW-0699">rRNA-binding</keyword>
<evidence type="ECO:0000256" key="7">
    <source>
        <dbReference type="ARBA" id="ARBA00022664"/>
    </source>
</evidence>
<keyword evidence="7 15" id="KW-0507">mRNA processing</keyword>
<keyword evidence="10 15" id="KW-0479">Metal-binding</keyword>
<feature type="domain" description="RNase III" evidence="17">
    <location>
        <begin position="6"/>
        <end position="134"/>
    </location>
</feature>
<evidence type="ECO:0000256" key="3">
    <source>
        <dbReference type="ARBA" id="ARBA00010183"/>
    </source>
</evidence>
<dbReference type="HAMAP" id="MF_00104">
    <property type="entry name" value="RNase_III"/>
    <property type="match status" value="1"/>
</dbReference>
<gene>
    <name evidence="15" type="primary">rnc</name>
    <name evidence="18" type="ORF">A3C26_02280</name>
</gene>
<dbReference type="NCBIfam" id="TIGR02191">
    <property type="entry name" value="RNaseIII"/>
    <property type="match status" value="1"/>
</dbReference>
<evidence type="ECO:0000256" key="12">
    <source>
        <dbReference type="ARBA" id="ARBA00022801"/>
    </source>
</evidence>
<dbReference type="Proteomes" id="UP000177042">
    <property type="component" value="Unassembled WGS sequence"/>
</dbReference>
<accession>A0A1F5JA61</accession>
<evidence type="ECO:0000256" key="9">
    <source>
        <dbReference type="ARBA" id="ARBA00022722"/>
    </source>
</evidence>
<organism evidence="18 19">
    <name type="scientific">Candidatus Daviesbacteria bacterium RIFCSPHIGHO2_02_FULL_39_12</name>
    <dbReference type="NCBI Taxonomy" id="1797770"/>
    <lineage>
        <taxon>Bacteria</taxon>
        <taxon>Candidatus Daviesiibacteriota</taxon>
    </lineage>
</organism>